<dbReference type="PROSITE" id="PS51071">
    <property type="entry name" value="HTH_RPIR"/>
    <property type="match status" value="1"/>
</dbReference>
<keyword evidence="2" id="KW-0238">DNA-binding</keyword>
<feature type="domain" description="SIS" evidence="5">
    <location>
        <begin position="127"/>
        <end position="267"/>
    </location>
</feature>
<accession>A0A4Q2ELG1</accession>
<dbReference type="OrthoDB" id="370421at2"/>
<evidence type="ECO:0000259" key="5">
    <source>
        <dbReference type="PROSITE" id="PS51464"/>
    </source>
</evidence>
<dbReference type="InterPro" id="IPR000281">
    <property type="entry name" value="HTH_RpiR"/>
</dbReference>
<evidence type="ECO:0000313" key="7">
    <source>
        <dbReference type="Proteomes" id="UP000290624"/>
    </source>
</evidence>
<dbReference type="Pfam" id="PF01418">
    <property type="entry name" value="HTH_6"/>
    <property type="match status" value="1"/>
</dbReference>
<dbReference type="InterPro" id="IPR009057">
    <property type="entry name" value="Homeodomain-like_sf"/>
</dbReference>
<evidence type="ECO:0000256" key="2">
    <source>
        <dbReference type="ARBA" id="ARBA00023125"/>
    </source>
</evidence>
<evidence type="ECO:0000256" key="3">
    <source>
        <dbReference type="ARBA" id="ARBA00023163"/>
    </source>
</evidence>
<keyword evidence="7" id="KW-1185">Reference proteome</keyword>
<dbReference type="Gene3D" id="3.40.50.10490">
    <property type="entry name" value="Glucose-6-phosphate isomerase like protein, domain 1"/>
    <property type="match status" value="1"/>
</dbReference>
<comment type="caution">
    <text evidence="6">The sequence shown here is derived from an EMBL/GenBank/DDBJ whole genome shotgun (WGS) entry which is preliminary data.</text>
</comment>
<keyword evidence="3" id="KW-0804">Transcription</keyword>
<dbReference type="InterPro" id="IPR001347">
    <property type="entry name" value="SIS_dom"/>
</dbReference>
<keyword evidence="1" id="KW-0805">Transcription regulation</keyword>
<dbReference type="PANTHER" id="PTHR30514:SF1">
    <property type="entry name" value="HTH-TYPE TRANSCRIPTIONAL REGULATOR HEXR-RELATED"/>
    <property type="match status" value="1"/>
</dbReference>
<dbReference type="SUPFAM" id="SSF53697">
    <property type="entry name" value="SIS domain"/>
    <property type="match status" value="1"/>
</dbReference>
<sequence>MDILGRISTTKEHLRPAEQAVATAILADPDAASAATVASLAREAKVSQASVVRLAHSLGFSGFPDLRVSLTQELTRRTLEREQSGLSHGRLDGDDSPGDLIGKLAFHEARTIEQTGRLIDEEGLVRVADAIAEGRPTLLLGVGASALAASDLNQKLQRIGLVSVFSTDTHMQLSLAALAAPASVVIAFSFSGRTAEVHRGMELARQQGSLLVAVTGDPESPIGRAADLVLAISAREDELRVGALASRMAQLAVVDFLFVLTAQRRGRDLDALLTQTRDAVRGQRL</sequence>
<dbReference type="PANTHER" id="PTHR30514">
    <property type="entry name" value="GLUCOKINASE"/>
    <property type="match status" value="1"/>
</dbReference>
<protein>
    <submittedName>
        <fullName evidence="6">MurR/RpiR family transcriptional regulator</fullName>
    </submittedName>
</protein>
<dbReference type="GO" id="GO:0003677">
    <property type="term" value="F:DNA binding"/>
    <property type="evidence" value="ECO:0007669"/>
    <property type="project" value="UniProtKB-KW"/>
</dbReference>
<reference evidence="6 7" key="1">
    <citation type="submission" date="2018-01" db="EMBL/GenBank/DDBJ databases">
        <title>Lactibacter flavus gen. nov., sp. nov., a novel bacterium of the family Propionibacteriaceae isolated from raw milk and dairy products.</title>
        <authorList>
            <person name="Wenning M."/>
            <person name="Breitenwieser F."/>
            <person name="Huptas C."/>
            <person name="von Neubeck M."/>
            <person name="Busse H.-J."/>
            <person name="Scherer S."/>
        </authorList>
    </citation>
    <scope>NUCLEOTIDE SEQUENCE [LARGE SCALE GENOMIC DNA]</scope>
    <source>
        <strain evidence="6 7">VG341</strain>
    </source>
</reference>
<feature type="domain" description="HTH rpiR-type" evidence="4">
    <location>
        <begin position="1"/>
        <end position="77"/>
    </location>
</feature>
<dbReference type="GO" id="GO:0003700">
    <property type="term" value="F:DNA-binding transcription factor activity"/>
    <property type="evidence" value="ECO:0007669"/>
    <property type="project" value="InterPro"/>
</dbReference>
<evidence type="ECO:0000256" key="1">
    <source>
        <dbReference type="ARBA" id="ARBA00023015"/>
    </source>
</evidence>
<dbReference type="GO" id="GO:1901135">
    <property type="term" value="P:carbohydrate derivative metabolic process"/>
    <property type="evidence" value="ECO:0007669"/>
    <property type="project" value="InterPro"/>
</dbReference>
<dbReference type="Gene3D" id="1.10.10.10">
    <property type="entry name" value="Winged helix-like DNA-binding domain superfamily/Winged helix DNA-binding domain"/>
    <property type="match status" value="1"/>
</dbReference>
<evidence type="ECO:0000313" key="6">
    <source>
        <dbReference type="EMBL" id="RXW33384.1"/>
    </source>
</evidence>
<dbReference type="InterPro" id="IPR035472">
    <property type="entry name" value="RpiR-like_SIS"/>
</dbReference>
<dbReference type="CDD" id="cd05013">
    <property type="entry name" value="SIS_RpiR"/>
    <property type="match status" value="1"/>
</dbReference>
<dbReference type="SUPFAM" id="SSF46689">
    <property type="entry name" value="Homeodomain-like"/>
    <property type="match status" value="1"/>
</dbReference>
<evidence type="ECO:0000259" key="4">
    <source>
        <dbReference type="PROSITE" id="PS51071"/>
    </source>
</evidence>
<dbReference type="PROSITE" id="PS51464">
    <property type="entry name" value="SIS"/>
    <property type="match status" value="1"/>
</dbReference>
<gene>
    <name evidence="6" type="ORF">C1706_01030</name>
</gene>
<proteinExistence type="predicted"/>
<dbReference type="Pfam" id="PF01380">
    <property type="entry name" value="SIS"/>
    <property type="match status" value="1"/>
</dbReference>
<dbReference type="RefSeq" id="WP_129457348.1">
    <property type="nucleotide sequence ID" value="NZ_PPCV01000001.1"/>
</dbReference>
<dbReference type="EMBL" id="PPCV01000001">
    <property type="protein sequence ID" value="RXW33384.1"/>
    <property type="molecule type" value="Genomic_DNA"/>
</dbReference>
<dbReference type="InterPro" id="IPR047640">
    <property type="entry name" value="RpiR-like"/>
</dbReference>
<dbReference type="GO" id="GO:0097367">
    <property type="term" value="F:carbohydrate derivative binding"/>
    <property type="evidence" value="ECO:0007669"/>
    <property type="project" value="InterPro"/>
</dbReference>
<name>A0A4Q2ELG1_9ACTN</name>
<dbReference type="InterPro" id="IPR046348">
    <property type="entry name" value="SIS_dom_sf"/>
</dbReference>
<organism evidence="6 7">
    <name type="scientific">Propioniciclava flava</name>
    <dbReference type="NCBI Taxonomy" id="2072026"/>
    <lineage>
        <taxon>Bacteria</taxon>
        <taxon>Bacillati</taxon>
        <taxon>Actinomycetota</taxon>
        <taxon>Actinomycetes</taxon>
        <taxon>Propionibacteriales</taxon>
        <taxon>Propionibacteriaceae</taxon>
        <taxon>Propioniciclava</taxon>
    </lineage>
</organism>
<dbReference type="AlphaFoldDB" id="A0A4Q2ELG1"/>
<dbReference type="InterPro" id="IPR036388">
    <property type="entry name" value="WH-like_DNA-bd_sf"/>
</dbReference>
<dbReference type="Proteomes" id="UP000290624">
    <property type="component" value="Unassembled WGS sequence"/>
</dbReference>